<dbReference type="PROSITE" id="PS51194">
    <property type="entry name" value="HELICASE_CTER"/>
    <property type="match status" value="1"/>
</dbReference>
<keyword evidence="22" id="KW-1185">Reference proteome</keyword>
<dbReference type="GO" id="GO:0003678">
    <property type="term" value="F:DNA helicase activity"/>
    <property type="evidence" value="ECO:0007669"/>
    <property type="project" value="UniProtKB-EC"/>
</dbReference>
<dbReference type="Pfam" id="PF09382">
    <property type="entry name" value="RQC"/>
    <property type="match status" value="1"/>
</dbReference>
<reference evidence="21 22" key="1">
    <citation type="submission" date="2022-03" db="EMBL/GenBank/DDBJ databases">
        <authorList>
            <person name="He Y."/>
        </authorList>
    </citation>
    <scope>NUCLEOTIDE SEQUENCE [LARGE SCALE GENOMIC DNA]</scope>
    <source>
        <strain evidence="21 22">TK19116</strain>
        <plasmid evidence="21">unnamed1</plasmid>
    </source>
</reference>
<evidence type="ECO:0000256" key="12">
    <source>
        <dbReference type="ARBA" id="ARBA00023172"/>
    </source>
</evidence>
<organism evidence="21 22">
    <name type="scientific">Paracoccus albicereus</name>
    <dbReference type="NCBI Taxonomy" id="2922394"/>
    <lineage>
        <taxon>Bacteria</taxon>
        <taxon>Pseudomonadati</taxon>
        <taxon>Pseudomonadota</taxon>
        <taxon>Alphaproteobacteria</taxon>
        <taxon>Rhodobacterales</taxon>
        <taxon>Paracoccaceae</taxon>
        <taxon>Paracoccus</taxon>
    </lineage>
</organism>
<keyword evidence="12" id="KW-0233">DNA recombination</keyword>
<dbReference type="InterPro" id="IPR044876">
    <property type="entry name" value="HRDC_dom_sf"/>
</dbReference>
<feature type="domain" description="Helicase ATP-binding" evidence="19">
    <location>
        <begin position="23"/>
        <end position="190"/>
    </location>
</feature>
<dbReference type="InterPro" id="IPR032284">
    <property type="entry name" value="RecQ_Zn-bd"/>
</dbReference>
<dbReference type="Gene3D" id="3.40.50.300">
    <property type="entry name" value="P-loop containing nucleotide triphosphate hydrolases"/>
    <property type="match status" value="2"/>
</dbReference>
<dbReference type="InterPro" id="IPR006293">
    <property type="entry name" value="DNA_helicase_ATP-dep_RecQ_bac"/>
</dbReference>
<evidence type="ECO:0000259" key="20">
    <source>
        <dbReference type="PROSITE" id="PS51194"/>
    </source>
</evidence>
<dbReference type="PROSITE" id="PS50967">
    <property type="entry name" value="HRDC"/>
    <property type="match status" value="1"/>
</dbReference>
<dbReference type="PANTHER" id="PTHR13710">
    <property type="entry name" value="DNA HELICASE RECQ FAMILY MEMBER"/>
    <property type="match status" value="1"/>
</dbReference>
<comment type="similarity">
    <text evidence="3">Belongs to the helicase family. RecQ subfamily.</text>
</comment>
<sequence>MPADLLRAVWGFDGFRPGQQEIVEAVAAGHDVLAIMPTGGGKSLCFQLPALMREGVTVVISPLIALMRDQVRALRAAGVEAGALTSGNTEAETDAVFQALGDGRLKILYMAPERLASGGTVNLLRRAGVTAIAVDEAHCVSQWGHDFRPDYLRIGELKRTLGVPLAAFTATADAETQAEIVTRLFDGRPPETFLRGFDRPNIRLAFQPKDGPRRQILDFARARRGQSGILYCASRARTETLAAALMAEGLEAVAYHGGMEADQRRHVEARFQQEDGLIVVATIAFGMGIDKPDIRWVAHADLPKSIEAYYQEIGRAGRDGDPAETLCLYGPDDIRLRRTQIDEGLAENARKEADHGRLNALLGLAEATGCRRRALLAYFGEEMVEDCGNCDICASPPKLFDATQAVQKALSAMLRTGEWFGAGHLIDVLTGNATEKVRARGHDQLPTFGVGQDLARGQWQAIFRQMMGRDLCRPDPDRHGALHLTQAAHPVLKGETQVVLRHDPAARTKSANVLRTQVAEEDEPLLSALKAKRRALAEAQRVPAYVVFPDRTLIEMAERRPQDLDEMAGIAGVGAKKLDSYGRAFLEVIAGDVPDMHPARMKLAGRPAGALFDRLTETQIRLMRGENGTEKPLSCSTSQLRRIAEARPGDRDALARHLDAPRLDRFGDAFLDEIAAAG</sequence>
<dbReference type="GO" id="GO:0016787">
    <property type="term" value="F:hydrolase activity"/>
    <property type="evidence" value="ECO:0007669"/>
    <property type="project" value="UniProtKB-KW"/>
</dbReference>
<comment type="cofactor">
    <cofactor evidence="1">
        <name>Mg(2+)</name>
        <dbReference type="ChEBI" id="CHEBI:18420"/>
    </cofactor>
</comment>
<dbReference type="InterPro" id="IPR027417">
    <property type="entry name" value="P-loop_NTPase"/>
</dbReference>
<keyword evidence="11" id="KW-0238">DNA-binding</keyword>
<feature type="domain" description="HRDC" evidence="18">
    <location>
        <begin position="519"/>
        <end position="599"/>
    </location>
</feature>
<dbReference type="Gene3D" id="1.10.150.80">
    <property type="entry name" value="HRDC domain"/>
    <property type="match status" value="1"/>
</dbReference>
<dbReference type="Pfam" id="PF00570">
    <property type="entry name" value="HRDC"/>
    <property type="match status" value="1"/>
</dbReference>
<dbReference type="PROSITE" id="PS50206">
    <property type="entry name" value="RHODANESE_3"/>
    <property type="match status" value="1"/>
</dbReference>
<evidence type="ECO:0000256" key="1">
    <source>
        <dbReference type="ARBA" id="ARBA00001946"/>
    </source>
</evidence>
<dbReference type="PROSITE" id="PS51192">
    <property type="entry name" value="HELICASE_ATP_BIND_1"/>
    <property type="match status" value="1"/>
</dbReference>
<dbReference type="InterPro" id="IPR001763">
    <property type="entry name" value="Rhodanese-like_dom"/>
</dbReference>
<evidence type="ECO:0000313" key="22">
    <source>
        <dbReference type="Proteomes" id="UP001203945"/>
    </source>
</evidence>
<dbReference type="SMART" id="SM00490">
    <property type="entry name" value="HELICc"/>
    <property type="match status" value="1"/>
</dbReference>
<evidence type="ECO:0000256" key="13">
    <source>
        <dbReference type="ARBA" id="ARBA00023204"/>
    </source>
</evidence>
<dbReference type="InterPro" id="IPR002121">
    <property type="entry name" value="HRDC_dom"/>
</dbReference>
<dbReference type="InterPro" id="IPR036388">
    <property type="entry name" value="WH-like_DNA-bd_sf"/>
</dbReference>
<dbReference type="SMART" id="SM00956">
    <property type="entry name" value="RQC"/>
    <property type="match status" value="1"/>
</dbReference>
<keyword evidence="4" id="KW-0479">Metal-binding</keyword>
<evidence type="ECO:0000259" key="17">
    <source>
        <dbReference type="PROSITE" id="PS50206"/>
    </source>
</evidence>
<feature type="domain" description="Helicase C-terminal" evidence="20">
    <location>
        <begin position="212"/>
        <end position="362"/>
    </location>
</feature>
<dbReference type="Proteomes" id="UP001203945">
    <property type="component" value="Unassembled WGS sequence"/>
</dbReference>
<evidence type="ECO:0000256" key="2">
    <source>
        <dbReference type="ARBA" id="ARBA00001947"/>
    </source>
</evidence>
<evidence type="ECO:0000256" key="10">
    <source>
        <dbReference type="ARBA" id="ARBA00022840"/>
    </source>
</evidence>
<evidence type="ECO:0000259" key="19">
    <source>
        <dbReference type="PROSITE" id="PS51192"/>
    </source>
</evidence>
<dbReference type="SMART" id="SM00341">
    <property type="entry name" value="HRDC"/>
    <property type="match status" value="1"/>
</dbReference>
<keyword evidence="10" id="KW-0067">ATP-binding</keyword>
<geneLocation type="plasmid" evidence="21">
    <name>unnamed1</name>
</geneLocation>
<dbReference type="InterPro" id="IPR001650">
    <property type="entry name" value="Helicase_C-like"/>
</dbReference>
<keyword evidence="13" id="KW-0234">DNA repair</keyword>
<keyword evidence="21" id="KW-0614">Plasmid</keyword>
<evidence type="ECO:0000256" key="14">
    <source>
        <dbReference type="ARBA" id="ARBA00023235"/>
    </source>
</evidence>
<evidence type="ECO:0000256" key="7">
    <source>
        <dbReference type="ARBA" id="ARBA00022801"/>
    </source>
</evidence>
<evidence type="ECO:0000256" key="11">
    <source>
        <dbReference type="ARBA" id="ARBA00023125"/>
    </source>
</evidence>
<dbReference type="InterPro" id="IPR011545">
    <property type="entry name" value="DEAD/DEAH_box_helicase_dom"/>
</dbReference>
<comment type="catalytic activity">
    <reaction evidence="15">
        <text>Couples ATP hydrolysis with the unwinding of duplex DNA by translocating in the 3'-5' direction.</text>
        <dbReference type="EC" id="5.6.2.4"/>
    </reaction>
</comment>
<keyword evidence="6" id="KW-0227">DNA damage</keyword>
<comment type="caution">
    <text evidence="21">The sequence shown here is derived from an EMBL/GenBank/DDBJ whole genome shotgun (WGS) entry which is preliminary data.</text>
</comment>
<dbReference type="InterPro" id="IPR004589">
    <property type="entry name" value="DNA_helicase_ATP-dep_RecQ"/>
</dbReference>
<evidence type="ECO:0000256" key="5">
    <source>
        <dbReference type="ARBA" id="ARBA00022741"/>
    </source>
</evidence>
<dbReference type="EMBL" id="JAKZEU010000001">
    <property type="protein sequence ID" value="MCQ0969501.1"/>
    <property type="molecule type" value="Genomic_DNA"/>
</dbReference>
<keyword evidence="5" id="KW-0547">Nucleotide-binding</keyword>
<dbReference type="EC" id="5.6.2.4" evidence="16"/>
<dbReference type="CDD" id="cd17920">
    <property type="entry name" value="DEXHc_RecQ"/>
    <property type="match status" value="1"/>
</dbReference>
<evidence type="ECO:0000256" key="16">
    <source>
        <dbReference type="NCBIfam" id="TIGR01389"/>
    </source>
</evidence>
<dbReference type="RefSeq" id="WP_255328453.1">
    <property type="nucleotide sequence ID" value="NZ_JAKZEU010000001.1"/>
</dbReference>
<evidence type="ECO:0000256" key="15">
    <source>
        <dbReference type="ARBA" id="ARBA00034617"/>
    </source>
</evidence>
<keyword evidence="8 21" id="KW-0347">Helicase</keyword>
<dbReference type="InterPro" id="IPR018982">
    <property type="entry name" value="RQC_domain"/>
</dbReference>
<evidence type="ECO:0000256" key="9">
    <source>
        <dbReference type="ARBA" id="ARBA00022833"/>
    </source>
</evidence>
<dbReference type="Gene3D" id="1.10.10.10">
    <property type="entry name" value="Winged helix-like DNA-binding domain superfamily/Winged helix DNA-binding domain"/>
    <property type="match status" value="1"/>
</dbReference>
<name>A0ABT1MPP0_9RHOB</name>
<dbReference type="CDD" id="cd18794">
    <property type="entry name" value="SF2_C_RecQ"/>
    <property type="match status" value="1"/>
</dbReference>
<dbReference type="Pfam" id="PF00271">
    <property type="entry name" value="Helicase_C"/>
    <property type="match status" value="1"/>
</dbReference>
<proteinExistence type="inferred from homology"/>
<dbReference type="Pfam" id="PF16124">
    <property type="entry name" value="RecQ_Zn_bind"/>
    <property type="match status" value="1"/>
</dbReference>
<evidence type="ECO:0000259" key="18">
    <source>
        <dbReference type="PROSITE" id="PS50967"/>
    </source>
</evidence>
<dbReference type="NCBIfam" id="TIGR00614">
    <property type="entry name" value="recQ_fam"/>
    <property type="match status" value="1"/>
</dbReference>
<feature type="domain" description="Rhodanese" evidence="17">
    <location>
        <begin position="214"/>
        <end position="268"/>
    </location>
</feature>
<dbReference type="NCBIfam" id="TIGR01389">
    <property type="entry name" value="recQ"/>
    <property type="match status" value="1"/>
</dbReference>
<evidence type="ECO:0000256" key="6">
    <source>
        <dbReference type="ARBA" id="ARBA00022763"/>
    </source>
</evidence>
<dbReference type="Pfam" id="PF00270">
    <property type="entry name" value="DEAD"/>
    <property type="match status" value="1"/>
</dbReference>
<dbReference type="SUPFAM" id="SSF47819">
    <property type="entry name" value="HRDC-like"/>
    <property type="match status" value="1"/>
</dbReference>
<dbReference type="SUPFAM" id="SSF52540">
    <property type="entry name" value="P-loop containing nucleoside triphosphate hydrolases"/>
    <property type="match status" value="2"/>
</dbReference>
<keyword evidence="14" id="KW-0413">Isomerase</keyword>
<accession>A0ABT1MPP0</accession>
<evidence type="ECO:0000256" key="3">
    <source>
        <dbReference type="ARBA" id="ARBA00005446"/>
    </source>
</evidence>
<evidence type="ECO:0000313" key="21">
    <source>
        <dbReference type="EMBL" id="MCQ0969501.1"/>
    </source>
</evidence>
<comment type="cofactor">
    <cofactor evidence="2">
        <name>Zn(2+)</name>
        <dbReference type="ChEBI" id="CHEBI:29105"/>
    </cofactor>
</comment>
<keyword evidence="9" id="KW-0862">Zinc</keyword>
<dbReference type="InterPro" id="IPR014001">
    <property type="entry name" value="Helicase_ATP-bd"/>
</dbReference>
<dbReference type="InterPro" id="IPR010997">
    <property type="entry name" value="HRDC-like_sf"/>
</dbReference>
<dbReference type="SMART" id="SM00487">
    <property type="entry name" value="DEXDc"/>
    <property type="match status" value="1"/>
</dbReference>
<evidence type="ECO:0000256" key="8">
    <source>
        <dbReference type="ARBA" id="ARBA00022806"/>
    </source>
</evidence>
<keyword evidence="7 21" id="KW-0378">Hydrolase</keyword>
<gene>
    <name evidence="21" type="primary">recQ</name>
    <name evidence="21" type="ORF">MLD63_03480</name>
</gene>
<dbReference type="PANTHER" id="PTHR13710:SF105">
    <property type="entry name" value="ATP-DEPENDENT DNA HELICASE Q1"/>
    <property type="match status" value="1"/>
</dbReference>
<protein>
    <recommendedName>
        <fullName evidence="16">DNA helicase RecQ</fullName>
        <ecNumber evidence="16">5.6.2.4</ecNumber>
    </recommendedName>
</protein>
<evidence type="ECO:0000256" key="4">
    <source>
        <dbReference type="ARBA" id="ARBA00022723"/>
    </source>
</evidence>